<feature type="domain" description="RapA2 cadherin-like" evidence="2">
    <location>
        <begin position="1617"/>
        <end position="1708"/>
    </location>
</feature>
<feature type="domain" description="RapA2 cadherin-like" evidence="2">
    <location>
        <begin position="3530"/>
        <end position="3628"/>
    </location>
</feature>
<feature type="region of interest" description="Disordered" evidence="1">
    <location>
        <begin position="1628"/>
        <end position="1688"/>
    </location>
</feature>
<feature type="region of interest" description="Disordered" evidence="1">
    <location>
        <begin position="1570"/>
        <end position="1604"/>
    </location>
</feature>
<evidence type="ECO:0000259" key="2">
    <source>
        <dbReference type="Pfam" id="PF17803"/>
    </source>
</evidence>
<dbReference type="NCBIfam" id="TIGR01965">
    <property type="entry name" value="VCBS_repeat"/>
    <property type="match status" value="15"/>
</dbReference>
<dbReference type="Gene3D" id="2.60.40.740">
    <property type="match status" value="3"/>
</dbReference>
<keyword evidence="4" id="KW-1185">Reference proteome</keyword>
<organism evidence="3 4">
    <name type="scientific">Cyanobium usitatum str. Tous</name>
    <dbReference type="NCBI Taxonomy" id="2116684"/>
    <lineage>
        <taxon>Bacteria</taxon>
        <taxon>Bacillati</taxon>
        <taxon>Cyanobacteriota</taxon>
        <taxon>Cyanophyceae</taxon>
        <taxon>Synechococcales</taxon>
        <taxon>Prochlorococcaceae</taxon>
        <taxon>Cyanobium</taxon>
    </lineage>
</organism>
<dbReference type="OrthoDB" id="543025at2"/>
<dbReference type="NCBIfam" id="TIGR01451">
    <property type="entry name" value="B_ant_repeat"/>
    <property type="match status" value="4"/>
</dbReference>
<dbReference type="InterPro" id="IPR013783">
    <property type="entry name" value="Ig-like_fold"/>
</dbReference>
<proteinExistence type="predicted"/>
<feature type="region of interest" description="Disordered" evidence="1">
    <location>
        <begin position="3279"/>
        <end position="3332"/>
    </location>
</feature>
<feature type="compositionally biased region" description="Gly residues" evidence="1">
    <location>
        <begin position="1211"/>
        <end position="1244"/>
    </location>
</feature>
<feature type="region of interest" description="Disordered" evidence="1">
    <location>
        <begin position="1208"/>
        <end position="1250"/>
    </location>
</feature>
<comment type="caution">
    <text evidence="3">The sequence shown here is derived from an EMBL/GenBank/DDBJ whole genome shotgun (WGS) entry which is preliminary data.</text>
</comment>
<dbReference type="NCBIfam" id="TIGR04226">
    <property type="entry name" value="RrgB_K2N_iso_D2"/>
    <property type="match status" value="1"/>
</dbReference>
<dbReference type="EMBL" id="PXXO01000005">
    <property type="protein sequence ID" value="PSJ06022.1"/>
    <property type="molecule type" value="Genomic_DNA"/>
</dbReference>
<name>A0A2P7MXS8_9CYAN</name>
<dbReference type="InterPro" id="IPR040853">
    <property type="entry name" value="RapA2_cadherin-like"/>
</dbReference>
<feature type="compositionally biased region" description="Low complexity" evidence="1">
    <location>
        <begin position="1675"/>
        <end position="1688"/>
    </location>
</feature>
<accession>A0A2P7MXS8</accession>
<dbReference type="InterPro" id="IPR010221">
    <property type="entry name" value="VCBS_dom"/>
</dbReference>
<dbReference type="Pfam" id="PF17803">
    <property type="entry name" value="Cadherin_4"/>
    <property type="match status" value="14"/>
</dbReference>
<feature type="domain" description="RapA2 cadherin-like" evidence="2">
    <location>
        <begin position="1746"/>
        <end position="1841"/>
    </location>
</feature>
<feature type="domain" description="RapA2 cadherin-like" evidence="2">
    <location>
        <begin position="2152"/>
        <end position="2250"/>
    </location>
</feature>
<feature type="domain" description="RapA2 cadherin-like" evidence="2">
    <location>
        <begin position="2013"/>
        <end position="2113"/>
    </location>
</feature>
<feature type="domain" description="RapA2 cadherin-like" evidence="2">
    <location>
        <begin position="2694"/>
        <end position="2800"/>
    </location>
</feature>
<feature type="compositionally biased region" description="Gly residues" evidence="1">
    <location>
        <begin position="1575"/>
        <end position="1594"/>
    </location>
</feature>
<protein>
    <recommendedName>
        <fullName evidence="2">RapA2 cadherin-like domain-containing protein</fullName>
    </recommendedName>
</protein>
<feature type="domain" description="RapA2 cadherin-like" evidence="2">
    <location>
        <begin position="3258"/>
        <end position="3359"/>
    </location>
</feature>
<feature type="domain" description="RapA2 cadherin-like" evidence="2">
    <location>
        <begin position="2289"/>
        <end position="2389"/>
    </location>
</feature>
<feature type="region of interest" description="Disordered" evidence="1">
    <location>
        <begin position="3422"/>
        <end position="3447"/>
    </location>
</feature>
<dbReference type="Gene3D" id="2.60.40.10">
    <property type="entry name" value="Immunoglobulins"/>
    <property type="match status" value="12"/>
</dbReference>
<feature type="domain" description="RapA2 cadherin-like" evidence="2">
    <location>
        <begin position="2975"/>
        <end position="3081"/>
    </location>
</feature>
<feature type="domain" description="RapA2 cadherin-like" evidence="2">
    <location>
        <begin position="3397"/>
        <end position="3494"/>
    </location>
</feature>
<gene>
    <name evidence="3" type="ORF">C7K55_06225</name>
</gene>
<dbReference type="Proteomes" id="UP000243002">
    <property type="component" value="Unassembled WGS sequence"/>
</dbReference>
<feature type="compositionally biased region" description="Low complexity" evidence="1">
    <location>
        <begin position="3282"/>
        <end position="3296"/>
    </location>
</feature>
<feature type="domain" description="RapA2 cadherin-like" evidence="2">
    <location>
        <begin position="2426"/>
        <end position="2528"/>
    </location>
</feature>
<feature type="compositionally biased region" description="Polar residues" evidence="1">
    <location>
        <begin position="1637"/>
        <end position="1649"/>
    </location>
</feature>
<evidence type="ECO:0000256" key="1">
    <source>
        <dbReference type="SAM" id="MobiDB-lite"/>
    </source>
</evidence>
<evidence type="ECO:0000313" key="3">
    <source>
        <dbReference type="EMBL" id="PSJ06022.1"/>
    </source>
</evidence>
<feature type="domain" description="RapA2 cadherin-like" evidence="2">
    <location>
        <begin position="1878"/>
        <end position="1976"/>
    </location>
</feature>
<sequence length="4131" mass="417151">MATASPVIGLSPAPLSLLYGDTGSLRLTFDETAATGFSPWLELQVTAPSNNLSFGAASWAGLTLTTQTYTFTRSGTSGPYTLINPITGVTLTSATPDTLLIWQLPVGSYVASAPELVVDLPVTVKPTTPTLGPVTLRAGGGYALGTDPLNNPLTDSPISAPNVAGQVVPTPLTFSKSSNLAESETVTGPNFSSFWRLSANIADGAQLNNLVLSDTLPNDLNLLAINPSLKLAGTLTQQPVGNPTATGNNQIVINYGGPTTGTTSPEEAAAQINFYVPNTLDPTTGGAIIYTNTATATTSWGNAPSGSVNLNIAASDTITARALAIQKAASTSQVVPGGSVSFTLFFQISDYFAFGDLIVKDLLGDGLTYTPGSARINLQEQGVSRSGNGPAAFDSAYISYLPDFAGSGVDGKDNLSFDLSGWLKSVGDDGILQGGRVFSTTAGATGGSITFTASVDDAYVAPKAAGQNIKAGDRLVNDVSLQGDIQRQFLGGFLDTNRQVIDSSSVNLNVADIGSAKTVVARNGQALGSGPLVLTPGDTVTYRIKVTFPTGDIQGFNLNDYLPTPVYNVDGEASGGANPTAFEFFSNGATVSVPGSLPPAGSFSYGSQHNAPQLAGNVLQTGPGVNDLKATIANTSDTSNKATTVDLYYTVTVTGAAISDRLPITNIASASTVDSNGVSRPTQVSAVTGEVLAPNLKIRKGIVVTSRDSLTGAQGVTYSPALNTAGATFPASIGTVPFTGTVSSGGISVAGGNGSTGAVNNGALDSNVTGLDAGDTVRFVVVIENIGTSYRGAFNVQLRDELPPGLSFTPGSLRIVDGSGALIGYTKPDGMPASQADIFSATGVRLSDPGPTLPDANGVGGGAIDGYNASSGRNIAVVTFDTTVDPGAYGQLVGGKLTNVGVLEDYTNVPAGGTGYLPGSTKLIDNASVALRDATVSKTIVSTSEASTSGSNVAIGEIVRYRLQVTVPEGNLTNFKLEDSLPAGISFLNDGTASRPVFSSGVSPSLTPSTPVISGSKLTWDFGTLTNSDRNNSVDDTVAVEFNALVTNTSGNINGKKLKNTATANYTGGSGSGSETVYVVEPRISITKAVSPTSNVQAGDTLTYTVTVSNADGHADAFDLVLNDALGNLGNNFNLQSVTLPSTLPLGTSSVINNSITSKPSAADGDRIDLKIDRLNYGQSFSFTYTGVVMTSVQPGTTLTNTANVTYTGLPGTGTPNGTGGNTTGSTTPGGSGAENGERNGSGGVNNYSKNASQSVVSQALGPIKSTRLTSEAHTSGNGVAIGEIVRFRLQTSIPQGTIGNTSFVDNLPTGLTFLNDNTASLAFVSTNPADLTWSLGSISPYYLPSAGNNNTVIPTARFAPTVTGQALTWSLGQIVNLNAVDAQIESVIVEFNAIVANVAGNQAGVTLTNSFIASAGISGSAIQSTATATPLSVLEPSLQTDKTVAIQKTGVAANANATPGDTLNYTVTIRNTGTAKAFNLVIDDNLDALGINFDLTGPPTIVLSQPGAPAATDNSIVSGSDGLVDRISVLVPELEINQSVTITYAGVLTAALLPGTALTNTAQVTYTSLPGTGTPTGSGGNSTGSTTPGGSGATLGERNGDGGVNDYLSSKTLILVANRPPVAVNDTGTAVEAGGTANTTAGSNASGNLLTNDTDPDPADNPLTSKGKVTSFRTGSAEGSGTAGSLGSPLLGTYGQLTVNADGTYTYVVDNRNALVDALDPGARLSESFNYTVSDGALSDIGVILITIQGANDAPVAANDTGTVVEAGGTPGAAGTGNVISNDRDIDNRDGNNLVAPPEGTVVAVRTGAKEGAGSAGTVGAALKGLYGSLTLSANGAYTYVLDNTNSTVDALNPGDTISESFNYTLLDHRDGLNDIAVLTITILGRNDAPVAVNDAGSALEAGGISNGTPGANAIGNVLTNDTDVDSSDTPALNGFVESFRTGATEGLGTAGTIGAPLQGLYGSITFQANGTYTYVVNNANSAVDSLDPGAFLSESFNYTVSDGALTDIGVLTITITGANDAPEAADDIGNAIEAGGIRNGTPGSNAVGNVISNDLDVDAADGNNLTGPPQGTITAVRTGDKEGSGTSGVVGTALQGLYGALTLKADGSYVYVVDNSLLDVDSLDAGSRLPLRDLFNYSLLDHPGGLIDTAVLTIIITGANDAPVAINDTGTALEAGGTLNGTAGSNATGNVLLNDTDVDAGDTPALNGSVSAIRTGAGEGSGTAGSVGTGLAGLYGTLTINANGSYIYVVDNNNRAVDALDPGATLIESFNYTVRDRPGGLSYIGVLTITINGANDAPIANNDTGTAVEAGGILNGTAGRNASGNVISNDLDVDAADGANLVAPPLASVLSIRSGDKEGLGNAGSLGAALAGAYGSLTLNANGTYIYEVDDANSTVDALNPGDVLTETFNYTVQDHPGGLSDTAVLTININGVNDAPMASDDAGTAIEAGGINNSLGEADATGNVLLNDTDVDSKDTPAINGTVIAIRLGANEGSGTDGTPDGSGGFVLVGSFGTLRIAADGTYTYVVDNANPTVGALNPGDVLTESFNYSVLDHPGGLTDIAILTITIEGAQDGNATANTLIAGEAGGVNNSSGGFAGRGDLLDNPTLPAGTSVIAIRTGDTPGLGDAGSVDTAGNLVLTGLYGTLTVKPNGDSTYRINNSNPVVDALDPGDTLSEFFNYDVSDGNGTTTAVLTVNIRGKNDTPVAADDSGTAVEAGGTLNGTAGNDASGDVISNDRDVDGNDGANSVAPPLATITAIRRGAKEGAGLAGTAIPGGGFQLVGFYGTLTIGAKGGYSYAVNNSNRIVDELDAGDFIIESFNYTVLDHPSGLTDTAVLNIRINGVNDAPIASDDSGAALEAGGVANGTAGSNATGNVLSNDTDIDRDDTPALNGSVSAIRIGATEGSGAEGTTDGSGGFVLTGSYGILTIRANGSYTYVVNNSNPNVDALSPGQSLSDEFNYTVSDRGGLTDIARLTIRIDGANDAPIAANDAGTAVEAGGTLNGTAGSDARGNVIENDKDVDNNDGANLVAPPLATITAIRRGAKEGVGLAGTAIAGGGFELVGFYGTLTIAAGGTYTYVVNNSNRFVEALDAGDFIIESFNYTVLDHPSGLTDTAGLNIRINGVNDAPVSSDDSGSALEAGGVANGTAGSIATGNVLSNDTDVDRDDTPALNGVVTAIRTGASEGAGTEGTPDGAGAFVVRGAYGTLTINTNGTYTYVVDNSNPLVDALSPGDSLQEAFNYTVVDLGGLTDIGVLRITIDGANDAPIARNDTGAAIEAGGTNNGTPGINPSGNVLTNDSDVDRNDTPLPSKGTVTSVRTGSKEGSGVAGAPDGSAGFVLVGTYGTLRITANGSYTYTVDNSNPAVDGMDAGDQLTETFNYSVRDTGGFTDVALLTVTIKGANDAPVSANDTGTAIEAGGTLNGTPGADASGNVLTNDTDVDRSDTPSLNGTITAIRLGATEGLGNAGVVGSSPLQGLYGSLTIDSNGNYRYVIDNANPTVEALNAGDLLSESFNYTVTDSGGLTDTAVLTITIRGSNDAPVASDDSGIAKEAGGINNSSGGAVASGNVLANDTDVDSKDTPPINGKVTAISAGAVEGSGTAGSVGTALQGQYGSLLINANGSFTYVVNNSDPTVERLNQGDSLTEFFNYTVLDHSGGLTDIAVLSITVEGTNDNPNASDDYIGRLTSGQSGTIRVIANDTDIDSRLVPSTIKIEGTANPGEPLVVPGQGTWSVDPDNGDITFTPETGVTTNPTPIKYTVQDEQGATSNPATVFIGYDSQSVGPEPPIPVTEAKPVNLFLLLDNSTSMQGLDPTGVNRLEAQNRLAFYYGLNPVFENAGYIFKKGDQFGFNGDVTLTPSQNLATEILSWELIDNPFDNKTAQTVTIHTIDFSYLVTHTKTVINSSTTAEGVTLASDVLATTTPDKQYGNSTSGDWIARGLPAPGNLDAYTAPGTPGNRYSGTEMLGALTALKDLLNDEITSVTTDTRTYVGLITDGRPERRPWWDNRPEFGQGWSGVNVALPTDADLGGDPIISSGLRYLSNGTPIKVPTANGVDIWGQNQRELNAALDRTAAASGSPDSVKVISVGLGDGGISDWSAIYSDLFNNQTFNNQAGGWGYQVVTPNIQLQS</sequence>
<dbReference type="RefSeq" id="WP_106502540.1">
    <property type="nucleotide sequence ID" value="NZ_PXXO01000005.1"/>
</dbReference>
<dbReference type="InterPro" id="IPR047589">
    <property type="entry name" value="DUF11_rpt"/>
</dbReference>
<feature type="domain" description="RapA2 cadherin-like" evidence="2">
    <location>
        <begin position="3120"/>
        <end position="3220"/>
    </location>
</feature>
<dbReference type="InterPro" id="IPR026466">
    <property type="entry name" value="Fim_isopep_form_D2_dom"/>
</dbReference>
<dbReference type="Pfam" id="PF17963">
    <property type="entry name" value="Big_9"/>
    <property type="match status" value="1"/>
</dbReference>
<reference evidence="3 4" key="1">
    <citation type="journal article" date="2018" name="Environ. Microbiol.">
        <title>Ecological and genomic features of two widespread freshwater picocyanobacteria.</title>
        <authorList>
            <person name="Cabello-Yeves P.J."/>
            <person name="Picazo A."/>
            <person name="Camacho A."/>
            <person name="Callieri C."/>
            <person name="Rosselli R."/>
            <person name="Roda-Garcia J.J."/>
            <person name="Coutinho F.H."/>
            <person name="Rodriguez-Valera F."/>
        </authorList>
    </citation>
    <scope>NUCLEOTIDE SEQUENCE [LARGE SCALE GENOMIC DNA]</scope>
    <source>
        <strain evidence="3 4">Tous</strain>
    </source>
</reference>
<evidence type="ECO:0000313" key="4">
    <source>
        <dbReference type="Proteomes" id="UP000243002"/>
    </source>
</evidence>
<feature type="region of interest" description="Disordered" evidence="1">
    <location>
        <begin position="2709"/>
        <end position="2749"/>
    </location>
</feature>
<feature type="domain" description="RapA2 cadherin-like" evidence="2">
    <location>
        <begin position="2837"/>
        <end position="2939"/>
    </location>
</feature>